<dbReference type="EMBL" id="AZER01000016">
    <property type="protein sequence ID" value="KRL27048.1"/>
    <property type="molecule type" value="Genomic_DNA"/>
</dbReference>
<evidence type="ECO:0000313" key="2">
    <source>
        <dbReference type="Proteomes" id="UP000051445"/>
    </source>
</evidence>
<gene>
    <name evidence="1" type="ORF">FD27_GL000795</name>
</gene>
<dbReference type="RefSeq" id="WP_057750515.1">
    <property type="nucleotide sequence ID" value="NZ_AZER01000016.1"/>
</dbReference>
<name>A0A0R1PF45_9LACO</name>
<comment type="caution">
    <text evidence="1">The sequence shown here is derived from an EMBL/GenBank/DDBJ whole genome shotgun (WGS) entry which is preliminary data.</text>
</comment>
<dbReference type="Proteomes" id="UP000051445">
    <property type="component" value="Unassembled WGS sequence"/>
</dbReference>
<dbReference type="OrthoDB" id="2189687at2"/>
<reference evidence="1 2" key="1">
    <citation type="journal article" date="2015" name="Genome Announc.">
        <title>Expanding the biotechnology potential of lactobacilli through comparative genomics of 213 strains and associated genera.</title>
        <authorList>
            <person name="Sun Z."/>
            <person name="Harris H.M."/>
            <person name="McCann A."/>
            <person name="Guo C."/>
            <person name="Argimon S."/>
            <person name="Zhang W."/>
            <person name="Yang X."/>
            <person name="Jeffery I.B."/>
            <person name="Cooney J.C."/>
            <person name="Kagawa T.F."/>
            <person name="Liu W."/>
            <person name="Song Y."/>
            <person name="Salvetti E."/>
            <person name="Wrobel A."/>
            <person name="Rasinkangas P."/>
            <person name="Parkhill J."/>
            <person name="Rea M.C."/>
            <person name="O'Sullivan O."/>
            <person name="Ritari J."/>
            <person name="Douillard F.P."/>
            <person name="Paul Ross R."/>
            <person name="Yang R."/>
            <person name="Briner A.E."/>
            <person name="Felis G.E."/>
            <person name="de Vos W.M."/>
            <person name="Barrangou R."/>
            <person name="Klaenhammer T.R."/>
            <person name="Caufield P.W."/>
            <person name="Cui Y."/>
            <person name="Zhang H."/>
            <person name="O'Toole P.W."/>
        </authorList>
    </citation>
    <scope>NUCLEOTIDE SEQUENCE [LARGE SCALE GENOMIC DNA]</scope>
    <source>
        <strain evidence="1 2">DSM 13145</strain>
    </source>
</reference>
<proteinExistence type="predicted"/>
<accession>A0A0R1PF45</accession>
<sequence>MLIRYRKDYQKIAVGLLTFRPELRGYHQALGVLQMALEKHFPIFLWKDTDDNHFIAIAIVETGPHYALLRQLSFTPTERSGRNVFAVLTAIHEQFAGVRLMGTLKTQPLISTWERSNERQ</sequence>
<evidence type="ECO:0000313" key="1">
    <source>
        <dbReference type="EMBL" id="KRL27048.1"/>
    </source>
</evidence>
<dbReference type="PATRIC" id="fig|1423746.3.peg.803"/>
<dbReference type="AlphaFoldDB" id="A0A0R1PF45"/>
<keyword evidence="2" id="KW-1185">Reference proteome</keyword>
<dbReference type="STRING" id="1423746.FD27_GL000795"/>
<organism evidence="1 2">
    <name type="scientific">Limosilactobacillus frumenti DSM 13145</name>
    <dbReference type="NCBI Taxonomy" id="1423746"/>
    <lineage>
        <taxon>Bacteria</taxon>
        <taxon>Bacillati</taxon>
        <taxon>Bacillota</taxon>
        <taxon>Bacilli</taxon>
        <taxon>Lactobacillales</taxon>
        <taxon>Lactobacillaceae</taxon>
        <taxon>Limosilactobacillus</taxon>
    </lineage>
</organism>
<protein>
    <submittedName>
        <fullName evidence="1">Reductase</fullName>
    </submittedName>
</protein>